<protein>
    <recommendedName>
        <fullName evidence="4">PepSY-associated TM region</fullName>
    </recommendedName>
</protein>
<organism evidence="2 3">
    <name type="scientific">Flavobacterium degerlachei</name>
    <dbReference type="NCBI Taxonomy" id="229203"/>
    <lineage>
        <taxon>Bacteria</taxon>
        <taxon>Pseudomonadati</taxon>
        <taxon>Bacteroidota</taxon>
        <taxon>Flavobacteriia</taxon>
        <taxon>Flavobacteriales</taxon>
        <taxon>Flavobacteriaceae</taxon>
        <taxon>Flavobacterium</taxon>
    </lineage>
</organism>
<feature type="transmembrane region" description="Helical" evidence="1">
    <location>
        <begin position="20"/>
        <end position="38"/>
    </location>
</feature>
<keyword evidence="1" id="KW-1133">Transmembrane helix</keyword>
<reference evidence="3" key="1">
    <citation type="submission" date="2016-10" db="EMBL/GenBank/DDBJ databases">
        <authorList>
            <person name="Varghese N."/>
            <person name="Submissions S."/>
        </authorList>
    </citation>
    <scope>NUCLEOTIDE SEQUENCE [LARGE SCALE GENOMIC DNA]</scope>
    <source>
        <strain evidence="3">DSM 15718</strain>
    </source>
</reference>
<dbReference type="AlphaFoldDB" id="A0A1H2QUD2"/>
<proteinExistence type="predicted"/>
<keyword evidence="1" id="KW-0472">Membrane</keyword>
<evidence type="ECO:0008006" key="4">
    <source>
        <dbReference type="Google" id="ProtNLM"/>
    </source>
</evidence>
<evidence type="ECO:0000313" key="2">
    <source>
        <dbReference type="EMBL" id="SDW10735.1"/>
    </source>
</evidence>
<keyword evidence="1" id="KW-0812">Transmembrane</keyword>
<evidence type="ECO:0000256" key="1">
    <source>
        <dbReference type="SAM" id="Phobius"/>
    </source>
</evidence>
<dbReference type="EMBL" id="FNMV01000001">
    <property type="protein sequence ID" value="SDW10735.1"/>
    <property type="molecule type" value="Genomic_DNA"/>
</dbReference>
<keyword evidence="3" id="KW-1185">Reference proteome</keyword>
<dbReference type="Proteomes" id="UP000198569">
    <property type="component" value="Unassembled WGS sequence"/>
</dbReference>
<accession>A0A1H2QUD2</accession>
<evidence type="ECO:0000313" key="3">
    <source>
        <dbReference type="Proteomes" id="UP000198569"/>
    </source>
</evidence>
<dbReference type="RefSeq" id="WP_317039669.1">
    <property type="nucleotide sequence ID" value="NZ_FNMV01000001.1"/>
</dbReference>
<name>A0A1H2QUD2_9FLAO</name>
<gene>
    <name evidence="2" type="ORF">SAMN05444338_101267</name>
</gene>
<sequence length="107" mass="12423">MAKKNKQSNLMRIIHRYLGFFLAGIMAVYALSGVLLIFRDTQFLKQEKNIVKTVAPNLSGEDLGKELHLRKFKAEHEEGDVLFSLKKEPTIKKQEQLNILQRVYHLL</sequence>